<dbReference type="RefSeq" id="WP_089873390.1">
    <property type="nucleotide sequence ID" value="NZ_FNBH01000002.1"/>
</dbReference>
<dbReference type="OrthoDB" id="9814383at2"/>
<dbReference type="GO" id="GO:0008237">
    <property type="term" value="F:metallopeptidase activity"/>
    <property type="evidence" value="ECO:0007669"/>
    <property type="project" value="InterPro"/>
</dbReference>
<dbReference type="Pfam" id="PF01433">
    <property type="entry name" value="Peptidase_M1"/>
    <property type="match status" value="1"/>
</dbReference>
<dbReference type="GO" id="GO:0008270">
    <property type="term" value="F:zinc ion binding"/>
    <property type="evidence" value="ECO:0007669"/>
    <property type="project" value="InterPro"/>
</dbReference>
<dbReference type="STRING" id="454006.SAMN05421825_2090"/>
<dbReference type="InterPro" id="IPR027268">
    <property type="entry name" value="Peptidase_M4/M1_CTD_sf"/>
</dbReference>
<keyword evidence="3" id="KW-1185">Reference proteome</keyword>
<dbReference type="Gene3D" id="1.10.390.10">
    <property type="entry name" value="Neutral Protease Domain 2"/>
    <property type="match status" value="1"/>
</dbReference>
<dbReference type="EMBL" id="FNBH01000002">
    <property type="protein sequence ID" value="SDF77611.1"/>
    <property type="molecule type" value="Genomic_DNA"/>
</dbReference>
<name>A0A1G7NUF1_9FLAO</name>
<dbReference type="InterPro" id="IPR014782">
    <property type="entry name" value="Peptidase_M1_dom"/>
</dbReference>
<proteinExistence type="predicted"/>
<gene>
    <name evidence="2" type="ORF">SAMN05421825_2090</name>
</gene>
<organism evidence="2 3">
    <name type="scientific">Epilithonimonas hungarica</name>
    <dbReference type="NCBI Taxonomy" id="454006"/>
    <lineage>
        <taxon>Bacteria</taxon>
        <taxon>Pseudomonadati</taxon>
        <taxon>Bacteroidota</taxon>
        <taxon>Flavobacteriia</taxon>
        <taxon>Flavobacteriales</taxon>
        <taxon>Weeksellaceae</taxon>
        <taxon>Chryseobacterium group</taxon>
        <taxon>Epilithonimonas</taxon>
    </lineage>
</organism>
<dbReference type="CDD" id="cd09604">
    <property type="entry name" value="M1_APN_like"/>
    <property type="match status" value="1"/>
</dbReference>
<dbReference type="Proteomes" id="UP000199203">
    <property type="component" value="Unassembled WGS sequence"/>
</dbReference>
<reference evidence="3" key="1">
    <citation type="submission" date="2016-10" db="EMBL/GenBank/DDBJ databases">
        <authorList>
            <person name="Varghese N."/>
            <person name="Submissions S."/>
        </authorList>
    </citation>
    <scope>NUCLEOTIDE SEQUENCE [LARGE SCALE GENOMIC DNA]</scope>
    <source>
        <strain evidence="3">DSM 19684</strain>
    </source>
</reference>
<dbReference type="AlphaFoldDB" id="A0A1G7NUF1"/>
<accession>A0A1G7NUF1</accession>
<dbReference type="SUPFAM" id="SSF55486">
    <property type="entry name" value="Metalloproteases ('zincins'), catalytic domain"/>
    <property type="match status" value="1"/>
</dbReference>
<protein>
    <recommendedName>
        <fullName evidence="1">Peptidase M1 membrane alanine aminopeptidase domain-containing protein</fullName>
    </recommendedName>
</protein>
<evidence type="ECO:0000313" key="2">
    <source>
        <dbReference type="EMBL" id="SDF77611.1"/>
    </source>
</evidence>
<evidence type="ECO:0000259" key="1">
    <source>
        <dbReference type="Pfam" id="PF01433"/>
    </source>
</evidence>
<sequence>MNKLLLGLILIGTIVSAQELYMPRNIKKAYANGTRDMSGKPGKNYWQNKGVYDVNVKVDAKTKMVSGSETIQYSNNSPDELKVLAIRFVNNVNKPQAPRAGFSSKDALTEGLKIKSFSINGEKYNINSDNWGTVEVVKLTKVIASKSKTEIKIEWEYPLAKQSGREGQIDPETFYVAYSFPRISVYDDYNGWDMLQHNGRQEFYNDFNDYSFAISAPKNFVVWSTGDFLNPDEVLQPEYQKRFKESLKSDKIIHVANESEMKSGKVTKQNEWNIWKFKANDIVDFCFALSNHYVWDASSVQLETKRASVQSAYNAGAKDFEKYTEWMRYNLKWFSENWPGVEYPFSTMTAVQGYADMEYPMMINDTSIPDDLQDARLTADHEIAHTYFPFYMGINETRYAYMDEGWATMLEYLIGIDENGKEAADQFMKNFRVKRWINDASTEQDQPIITMSSQLSGAGYGNNAYVKSALSYLALKDYLGDELFKKALHTYMDNWHGKHPIPWDYFNSMNSGSGKNLNWLFNNWFYTNNYIDLKLSDFRQLNNQLNLSIDNVGGFAIPFDVVLTYDDGTTEKVHFTPIVWEKDQKSTNLNIPVKKKIKSVNLDGGIFMDYTSDDNLKSL</sequence>
<evidence type="ECO:0000313" key="3">
    <source>
        <dbReference type="Proteomes" id="UP000199203"/>
    </source>
</evidence>
<feature type="domain" description="Peptidase M1 membrane alanine aminopeptidase" evidence="1">
    <location>
        <begin position="361"/>
        <end position="524"/>
    </location>
</feature>